<evidence type="ECO:0000313" key="2">
    <source>
        <dbReference type="EMBL" id="EME85694.1"/>
    </source>
</evidence>
<keyword evidence="3" id="KW-1185">Reference proteome</keyword>
<dbReference type="EMBL" id="KB446556">
    <property type="protein sequence ID" value="EME85694.1"/>
    <property type="molecule type" value="Genomic_DNA"/>
</dbReference>
<dbReference type="KEGG" id="pfj:MYCFIDRAFT_171582"/>
<reference evidence="2 3" key="1">
    <citation type="journal article" date="2012" name="PLoS Pathog.">
        <title>Diverse lifestyles and strategies of plant pathogenesis encoded in the genomes of eighteen Dothideomycetes fungi.</title>
        <authorList>
            <person name="Ohm R.A."/>
            <person name="Feau N."/>
            <person name="Henrissat B."/>
            <person name="Schoch C.L."/>
            <person name="Horwitz B.A."/>
            <person name="Barry K.W."/>
            <person name="Condon B.J."/>
            <person name="Copeland A.C."/>
            <person name="Dhillon B."/>
            <person name="Glaser F."/>
            <person name="Hesse C.N."/>
            <person name="Kosti I."/>
            <person name="LaButti K."/>
            <person name="Lindquist E.A."/>
            <person name="Lucas S."/>
            <person name="Salamov A.A."/>
            <person name="Bradshaw R.E."/>
            <person name="Ciuffetti L."/>
            <person name="Hamelin R.C."/>
            <person name="Kema G.H.J."/>
            <person name="Lawrence C."/>
            <person name="Scott J.A."/>
            <person name="Spatafora J.W."/>
            <person name="Turgeon B.G."/>
            <person name="de Wit P.J.G.M."/>
            <person name="Zhong S."/>
            <person name="Goodwin S.B."/>
            <person name="Grigoriev I.V."/>
        </authorList>
    </citation>
    <scope>NUCLEOTIDE SEQUENCE [LARGE SCALE GENOMIC DNA]</scope>
    <source>
        <strain evidence="2 3">CIRAD86</strain>
    </source>
</reference>
<dbReference type="VEuPathDB" id="FungiDB:MYCFIDRAFT_171582"/>
<evidence type="ECO:0000313" key="3">
    <source>
        <dbReference type="Proteomes" id="UP000016932"/>
    </source>
</evidence>
<organism evidence="2 3">
    <name type="scientific">Pseudocercospora fijiensis (strain CIRAD86)</name>
    <name type="common">Black leaf streak disease fungus</name>
    <name type="synonym">Mycosphaerella fijiensis</name>
    <dbReference type="NCBI Taxonomy" id="383855"/>
    <lineage>
        <taxon>Eukaryota</taxon>
        <taxon>Fungi</taxon>
        <taxon>Dikarya</taxon>
        <taxon>Ascomycota</taxon>
        <taxon>Pezizomycotina</taxon>
        <taxon>Dothideomycetes</taxon>
        <taxon>Dothideomycetidae</taxon>
        <taxon>Mycosphaerellales</taxon>
        <taxon>Mycosphaerellaceae</taxon>
        <taxon>Pseudocercospora</taxon>
    </lineage>
</organism>
<dbReference type="GeneID" id="19332656"/>
<sequence>METLEFEFRLGWSCADGTRSKVHRKLLQTSRTDKTRQLGFGFGFGFAPDSRRASCRHELDQPGPEKSAVDHAKSGVDQRPYSVASAHT</sequence>
<feature type="region of interest" description="Disordered" evidence="1">
    <location>
        <begin position="54"/>
        <end position="88"/>
    </location>
</feature>
<dbReference type="AlphaFoldDB" id="M3A3M9"/>
<feature type="compositionally biased region" description="Basic and acidic residues" evidence="1">
    <location>
        <begin position="67"/>
        <end position="76"/>
    </location>
</feature>
<accession>M3A3M9</accession>
<dbReference type="RefSeq" id="XP_007923216.1">
    <property type="nucleotide sequence ID" value="XM_007925025.1"/>
</dbReference>
<evidence type="ECO:0000256" key="1">
    <source>
        <dbReference type="SAM" id="MobiDB-lite"/>
    </source>
</evidence>
<dbReference type="HOGENOM" id="CLU_2470039_0_0_1"/>
<name>M3A3M9_PSEFD</name>
<protein>
    <submittedName>
        <fullName evidence="2">Uncharacterized protein</fullName>
    </submittedName>
</protein>
<proteinExistence type="predicted"/>
<gene>
    <name evidence="2" type="ORF">MYCFIDRAFT_171582</name>
</gene>
<dbReference type="Proteomes" id="UP000016932">
    <property type="component" value="Unassembled WGS sequence"/>
</dbReference>